<evidence type="ECO:0000313" key="2">
    <source>
        <dbReference type="Proteomes" id="UP000321570"/>
    </source>
</evidence>
<name>A0A564YB41_HYMDI</name>
<dbReference type="Proteomes" id="UP000321570">
    <property type="component" value="Unassembled WGS sequence"/>
</dbReference>
<organism evidence="1 2">
    <name type="scientific">Hymenolepis diminuta</name>
    <name type="common">Rat tapeworm</name>
    <dbReference type="NCBI Taxonomy" id="6216"/>
    <lineage>
        <taxon>Eukaryota</taxon>
        <taxon>Metazoa</taxon>
        <taxon>Spiralia</taxon>
        <taxon>Lophotrochozoa</taxon>
        <taxon>Platyhelminthes</taxon>
        <taxon>Cestoda</taxon>
        <taxon>Eucestoda</taxon>
        <taxon>Cyclophyllidea</taxon>
        <taxon>Hymenolepididae</taxon>
        <taxon>Hymenolepis</taxon>
    </lineage>
</organism>
<evidence type="ECO:0000313" key="1">
    <source>
        <dbReference type="EMBL" id="VUZ43938.1"/>
    </source>
</evidence>
<gene>
    <name evidence="1" type="ORF">WMSIL1_LOCUS4193</name>
</gene>
<protein>
    <submittedName>
        <fullName evidence="1">Uncharacterized protein</fullName>
    </submittedName>
</protein>
<dbReference type="AlphaFoldDB" id="A0A564YB41"/>
<keyword evidence="2" id="KW-1185">Reference proteome</keyword>
<proteinExistence type="predicted"/>
<dbReference type="EMBL" id="CABIJS010000122">
    <property type="protein sequence ID" value="VUZ43938.1"/>
    <property type="molecule type" value="Genomic_DNA"/>
</dbReference>
<sequence length="59" mass="6274">MFNSPSTEVKALSVKSEGSKHVSTFITTVSSVPSSCSIKPSPSVEVPIMQLLKMSLKCC</sequence>
<accession>A0A564YB41</accession>
<reference evidence="1 2" key="1">
    <citation type="submission" date="2019-07" db="EMBL/GenBank/DDBJ databases">
        <authorList>
            <person name="Jastrzebski P J."/>
            <person name="Paukszto L."/>
            <person name="Jastrzebski P J."/>
        </authorList>
    </citation>
    <scope>NUCLEOTIDE SEQUENCE [LARGE SCALE GENOMIC DNA]</scope>
    <source>
        <strain evidence="1 2">WMS-il1</strain>
    </source>
</reference>